<dbReference type="Pfam" id="PF01695">
    <property type="entry name" value="IstB_IS21"/>
    <property type="match status" value="1"/>
</dbReference>
<dbReference type="InterPro" id="IPR002611">
    <property type="entry name" value="IstB_ATP-bd"/>
</dbReference>
<comment type="similarity">
    <text evidence="1">Belongs to the IS21/IS1162 putative ATP-binding protein family.</text>
</comment>
<dbReference type="PANTHER" id="PTHR30050">
    <property type="entry name" value="CHROMOSOMAL REPLICATION INITIATOR PROTEIN DNAA"/>
    <property type="match status" value="1"/>
</dbReference>
<dbReference type="GO" id="GO:0005524">
    <property type="term" value="F:ATP binding"/>
    <property type="evidence" value="ECO:0007669"/>
    <property type="project" value="UniProtKB-KW"/>
</dbReference>
<keyword evidence="3 5" id="KW-0067">ATP-binding</keyword>
<accession>A0ABX9MT61</accession>
<feature type="domain" description="AAA+ ATPase" evidence="4">
    <location>
        <begin position="105"/>
        <end position="239"/>
    </location>
</feature>
<dbReference type="InterPro" id="IPR003593">
    <property type="entry name" value="AAA+_ATPase"/>
</dbReference>
<comment type="caution">
    <text evidence="5">The sequence shown here is derived from an EMBL/GenBank/DDBJ whole genome shotgun (WGS) entry which is preliminary data.</text>
</comment>
<proteinExistence type="inferred from homology"/>
<keyword evidence="2" id="KW-0547">Nucleotide-binding</keyword>
<dbReference type="SMART" id="SM00382">
    <property type="entry name" value="AAA"/>
    <property type="match status" value="1"/>
</dbReference>
<organism evidence="5 6">
    <name type="scientific">Neopusillimonas maritima</name>
    <dbReference type="NCBI Taxonomy" id="2026239"/>
    <lineage>
        <taxon>Bacteria</taxon>
        <taxon>Pseudomonadati</taxon>
        <taxon>Pseudomonadota</taxon>
        <taxon>Betaproteobacteria</taxon>
        <taxon>Burkholderiales</taxon>
        <taxon>Alcaligenaceae</taxon>
        <taxon>Neopusillimonas</taxon>
    </lineage>
</organism>
<sequence>MKPTTATQYHPEVAQQLRLLRLSGVTDSLDIRIRQAIDEKLSHLEFLQMLLGDELARRDQTRSALLLKKASLISSKTIEQFDFAACPTLNRSLVSDLLTCRFMGEACPVLICGPTGTGKSHLAQAIGHQAIRQGKDVLFITQKSLLGHLHKARITGHYDRKFARLAKVSLLIIDDYGLYPMTSPQDEDFHELVAHRYEQRSTIITSNLEFGEWDQAFARNKLLATATLDRLLHNAYRLTLQGKSYRKPRDVKKTDVARG</sequence>
<evidence type="ECO:0000313" key="5">
    <source>
        <dbReference type="EMBL" id="RII81641.1"/>
    </source>
</evidence>
<name>A0ABX9MT61_9BURK</name>
<dbReference type="PIRSF" id="PIRSF003073">
    <property type="entry name" value="DNAC_TnpB_IstB"/>
    <property type="match status" value="1"/>
</dbReference>
<reference evidence="5 6" key="1">
    <citation type="submission" date="2017-08" db="EMBL/GenBank/DDBJ databases">
        <title>Pusillimonas indicus sp. nov., a member of the family Alcaligenaceae isolated from surface seawater.</title>
        <authorList>
            <person name="Li J."/>
        </authorList>
    </citation>
    <scope>NUCLEOTIDE SEQUENCE [LARGE SCALE GENOMIC DNA]</scope>
    <source>
        <strain evidence="5 6">17-4A</strain>
    </source>
</reference>
<dbReference type="Gene3D" id="3.40.50.300">
    <property type="entry name" value="P-loop containing nucleotide triphosphate hydrolases"/>
    <property type="match status" value="1"/>
</dbReference>
<evidence type="ECO:0000256" key="3">
    <source>
        <dbReference type="ARBA" id="ARBA00022840"/>
    </source>
</evidence>
<evidence type="ECO:0000256" key="2">
    <source>
        <dbReference type="ARBA" id="ARBA00022741"/>
    </source>
</evidence>
<evidence type="ECO:0000313" key="6">
    <source>
        <dbReference type="Proteomes" id="UP000266483"/>
    </source>
</evidence>
<dbReference type="RefSeq" id="WP_119443163.1">
    <property type="nucleotide sequence ID" value="NZ_CP170494.1"/>
</dbReference>
<protein>
    <submittedName>
        <fullName evidence="5">ATP-binding protein</fullName>
    </submittedName>
</protein>
<dbReference type="SUPFAM" id="SSF52540">
    <property type="entry name" value="P-loop containing nucleoside triphosphate hydrolases"/>
    <property type="match status" value="1"/>
</dbReference>
<dbReference type="EMBL" id="NQOU01000018">
    <property type="protein sequence ID" value="RII81641.1"/>
    <property type="molecule type" value="Genomic_DNA"/>
</dbReference>
<evidence type="ECO:0000256" key="1">
    <source>
        <dbReference type="ARBA" id="ARBA00008059"/>
    </source>
</evidence>
<gene>
    <name evidence="5" type="ORF">CJO09_15475</name>
</gene>
<dbReference type="InterPro" id="IPR027417">
    <property type="entry name" value="P-loop_NTPase"/>
</dbReference>
<keyword evidence="6" id="KW-1185">Reference proteome</keyword>
<dbReference type="PANTHER" id="PTHR30050:SF4">
    <property type="entry name" value="ATP-BINDING PROTEIN RV3427C IN INSERTION SEQUENCE-RELATED"/>
    <property type="match status" value="1"/>
</dbReference>
<dbReference type="CDD" id="cd00009">
    <property type="entry name" value="AAA"/>
    <property type="match status" value="1"/>
</dbReference>
<dbReference type="Proteomes" id="UP000266483">
    <property type="component" value="Unassembled WGS sequence"/>
</dbReference>
<evidence type="ECO:0000259" key="4">
    <source>
        <dbReference type="SMART" id="SM00382"/>
    </source>
</evidence>
<dbReference type="InterPro" id="IPR047661">
    <property type="entry name" value="IstB"/>
</dbReference>
<dbReference type="InterPro" id="IPR028350">
    <property type="entry name" value="DNAC/IstB-like"/>
</dbReference>
<dbReference type="NCBIfam" id="NF038214">
    <property type="entry name" value="IS21_help_AAA"/>
    <property type="match status" value="1"/>
</dbReference>